<gene>
    <name evidence="1" type="ORF">SAMN05421639_103789</name>
</gene>
<keyword evidence="2" id="KW-1185">Reference proteome</keyword>
<proteinExistence type="predicted"/>
<evidence type="ECO:0000313" key="1">
    <source>
        <dbReference type="EMBL" id="SIS36333.1"/>
    </source>
</evidence>
<sequence>MVFLFNRGKTLICIQNNSNFCICIHDEIVHNFVEIKQNSMETLPQSRDQLLYAEVFISDMPALKDIFLRTQTLKQLNQNFGVPFLLVKKKGEVVAFATLVISEKGEIAFKIYEDRLSDTEKRNFTQRTESYFRKSNTANFRNPEQLKSSILRMVSWLNIG</sequence>
<dbReference type="AlphaFoldDB" id="A0A1N7IGW4"/>
<accession>A0A1N7IGW4</accession>
<protein>
    <submittedName>
        <fullName evidence="1">Uncharacterized protein</fullName>
    </submittedName>
</protein>
<dbReference type="EMBL" id="FTNY01000003">
    <property type="protein sequence ID" value="SIS36333.1"/>
    <property type="molecule type" value="Genomic_DNA"/>
</dbReference>
<evidence type="ECO:0000313" key="2">
    <source>
        <dbReference type="Proteomes" id="UP000186373"/>
    </source>
</evidence>
<dbReference type="Proteomes" id="UP000186373">
    <property type="component" value="Unassembled WGS sequence"/>
</dbReference>
<organism evidence="1 2">
    <name type="scientific">Chryseobacterium shigense</name>
    <dbReference type="NCBI Taxonomy" id="297244"/>
    <lineage>
        <taxon>Bacteria</taxon>
        <taxon>Pseudomonadati</taxon>
        <taxon>Bacteroidota</taxon>
        <taxon>Flavobacteriia</taxon>
        <taxon>Flavobacteriales</taxon>
        <taxon>Weeksellaceae</taxon>
        <taxon>Chryseobacterium group</taxon>
        <taxon>Chryseobacterium</taxon>
    </lineage>
</organism>
<name>A0A1N7IGW4_9FLAO</name>
<reference evidence="2" key="1">
    <citation type="submission" date="2017-01" db="EMBL/GenBank/DDBJ databases">
        <authorList>
            <person name="Varghese N."/>
            <person name="Submissions S."/>
        </authorList>
    </citation>
    <scope>NUCLEOTIDE SEQUENCE [LARGE SCALE GENOMIC DNA]</scope>
    <source>
        <strain evidence="2">DSM 17126</strain>
    </source>
</reference>